<reference evidence="1 2" key="1">
    <citation type="submission" date="2012-04" db="EMBL/GenBank/DDBJ databases">
        <authorList>
            <person name="Harkins D.M."/>
            <person name="Madupu R."/>
            <person name="Durkin A.S."/>
            <person name="Torralba M."/>
            <person name="Methe B."/>
            <person name="Sutton G.G."/>
            <person name="Nelson K.E."/>
        </authorList>
    </citation>
    <scope>NUCLEOTIDE SEQUENCE [LARGE SCALE GENOMIC DNA]</scope>
    <source>
        <strain evidence="1 2">VK64</strain>
    </source>
</reference>
<protein>
    <submittedName>
        <fullName evidence="1">Uncharacterized protein</fullName>
    </submittedName>
</protein>
<comment type="caution">
    <text evidence="1">The sequence shown here is derived from an EMBL/GenBank/DDBJ whole genome shotgun (WGS) entry which is preliminary data.</text>
</comment>
<accession>I2NDJ9</accession>
<name>I2NDJ9_NEISI</name>
<evidence type="ECO:0000313" key="2">
    <source>
        <dbReference type="Proteomes" id="UP000004473"/>
    </source>
</evidence>
<organism evidence="1 2">
    <name type="scientific">Neisseria sicca VK64</name>
    <dbReference type="NCBI Taxonomy" id="1095748"/>
    <lineage>
        <taxon>Bacteria</taxon>
        <taxon>Pseudomonadati</taxon>
        <taxon>Pseudomonadota</taxon>
        <taxon>Betaproteobacteria</taxon>
        <taxon>Neisseriales</taxon>
        <taxon>Neisseriaceae</taxon>
        <taxon>Neisseria</taxon>
    </lineage>
</organism>
<sequence length="47" mass="5164">MDVLKILNINNKINSYRFGRQPGAGGDGQRVRSVWRGLVGCVSFNGL</sequence>
<dbReference type="EMBL" id="AJMT01000202">
    <property type="protein sequence ID" value="EIG23910.1"/>
    <property type="molecule type" value="Genomic_DNA"/>
</dbReference>
<proteinExistence type="predicted"/>
<dbReference type="Proteomes" id="UP000004473">
    <property type="component" value="Unassembled WGS sequence"/>
</dbReference>
<gene>
    <name evidence="1" type="ORF">HMPREF1051_1459</name>
</gene>
<dbReference type="AlphaFoldDB" id="I2NDJ9"/>
<evidence type="ECO:0000313" key="1">
    <source>
        <dbReference type="EMBL" id="EIG23910.1"/>
    </source>
</evidence>